<dbReference type="AlphaFoldDB" id="A0A562DLK2"/>
<dbReference type="Gene3D" id="3.40.50.1820">
    <property type="entry name" value="alpha/beta hydrolase"/>
    <property type="match status" value="1"/>
</dbReference>
<reference evidence="1 2" key="1">
    <citation type="submission" date="2019-07" db="EMBL/GenBank/DDBJ databases">
        <title>Genome sequencing of lignin-degrading bacterial isolates.</title>
        <authorList>
            <person name="Gladden J."/>
        </authorList>
    </citation>
    <scope>NUCLEOTIDE SEQUENCE [LARGE SCALE GENOMIC DNA]</scope>
    <source>
        <strain evidence="1 2">J19</strain>
    </source>
</reference>
<dbReference type="Proteomes" id="UP000321583">
    <property type="component" value="Unassembled WGS sequence"/>
</dbReference>
<gene>
    <name evidence="1" type="ORF">L613_002600000150</name>
</gene>
<dbReference type="InterPro" id="IPR029058">
    <property type="entry name" value="AB_hydrolase_fold"/>
</dbReference>
<protein>
    <submittedName>
        <fullName evidence="1">Uncharacterized protein</fullName>
    </submittedName>
</protein>
<sequence>MLHGRRLGFGGTEARGLIADWAAVGRSGRYAAAGTTLDLEAGMAALQLPVQAVVLADDWLGPASSLHGLLAHLPRAQAGIVVLDQQQLQVRADHFSWMRSPGTVASTLAEKIFDQTQKRC</sequence>
<name>A0A562DLK2_9GAMM</name>
<proteinExistence type="predicted"/>
<dbReference type="EMBL" id="VLJS01000054">
    <property type="protein sequence ID" value="TWH10427.1"/>
    <property type="molecule type" value="Genomic_DNA"/>
</dbReference>
<keyword evidence="2" id="KW-1185">Reference proteome</keyword>
<evidence type="ECO:0000313" key="1">
    <source>
        <dbReference type="EMBL" id="TWH10427.1"/>
    </source>
</evidence>
<organism evidence="1 2">
    <name type="scientific">Pseudoxanthomonas taiwanensis J19</name>
    <dbReference type="NCBI Taxonomy" id="935569"/>
    <lineage>
        <taxon>Bacteria</taxon>
        <taxon>Pseudomonadati</taxon>
        <taxon>Pseudomonadota</taxon>
        <taxon>Gammaproteobacteria</taxon>
        <taxon>Lysobacterales</taxon>
        <taxon>Lysobacteraceae</taxon>
        <taxon>Pseudoxanthomonas</taxon>
    </lineage>
</organism>
<evidence type="ECO:0000313" key="2">
    <source>
        <dbReference type="Proteomes" id="UP000321583"/>
    </source>
</evidence>
<comment type="caution">
    <text evidence="1">The sequence shown here is derived from an EMBL/GenBank/DDBJ whole genome shotgun (WGS) entry which is preliminary data.</text>
</comment>
<accession>A0A562DLK2</accession>